<evidence type="ECO:0008006" key="3">
    <source>
        <dbReference type="Google" id="ProtNLM"/>
    </source>
</evidence>
<comment type="caution">
    <text evidence="1">The sequence shown here is derived from an EMBL/GenBank/DDBJ whole genome shotgun (WGS) entry which is preliminary data.</text>
</comment>
<organism evidence="1 2">
    <name type="scientific">Rhodococcus opacus RKJ300 = JCM 13270</name>
    <dbReference type="NCBI Taxonomy" id="1165867"/>
    <lineage>
        <taxon>Bacteria</taxon>
        <taxon>Bacillati</taxon>
        <taxon>Actinomycetota</taxon>
        <taxon>Actinomycetes</taxon>
        <taxon>Mycobacteriales</taxon>
        <taxon>Nocardiaceae</taxon>
        <taxon>Rhodococcus</taxon>
    </lineage>
</organism>
<reference evidence="1 2" key="1">
    <citation type="journal article" date="2012" name="J. Bacteriol.">
        <title>Draft genome sequence of the nitrophenol-degrading actinomycete Rhodococcus imtechensis RKJ300.</title>
        <authorList>
            <person name="Vikram S."/>
            <person name="Kumar S."/>
            <person name="Subramanian S."/>
            <person name="Raghava G.P."/>
        </authorList>
    </citation>
    <scope>NUCLEOTIDE SEQUENCE [LARGE SCALE GENOMIC DNA]</scope>
    <source>
        <strain evidence="1 2">RKJ300</strain>
    </source>
</reference>
<dbReference type="Proteomes" id="UP000006447">
    <property type="component" value="Unassembled WGS sequence"/>
</dbReference>
<evidence type="ECO:0000313" key="2">
    <source>
        <dbReference type="Proteomes" id="UP000006447"/>
    </source>
</evidence>
<dbReference type="EMBL" id="AJJH01000032">
    <property type="protein sequence ID" value="EID80507.1"/>
    <property type="molecule type" value="Genomic_DNA"/>
</dbReference>
<accession>I0WVU1</accession>
<sequence length="91" mass="10465">MELLAFAKIWIPYGGGSDEEILVNFGLRRDQYLRRLRSILDSFSLDIDPKEAASLRGLIQQHAESVSRSNSFSNNIIRHRFGSTPDRRRDS</sequence>
<protein>
    <recommendedName>
        <fullName evidence="3">DUF3263 domain-containing protein</fullName>
    </recommendedName>
</protein>
<gene>
    <name evidence="1" type="ORF">W59_07714</name>
</gene>
<proteinExistence type="predicted"/>
<evidence type="ECO:0000313" key="1">
    <source>
        <dbReference type="EMBL" id="EID80507.1"/>
    </source>
</evidence>
<name>I0WVU1_RHOOP</name>
<dbReference type="AlphaFoldDB" id="I0WVU1"/>